<protein>
    <recommendedName>
        <fullName evidence="5">Secreted protein</fullName>
    </recommendedName>
</protein>
<dbReference type="InParanoid" id="A0A369J4U9"/>
<dbReference type="EMBL" id="LUEZ02000096">
    <property type="protein sequence ID" value="RDB14723.1"/>
    <property type="molecule type" value="Genomic_DNA"/>
</dbReference>
<feature type="signal peptide" evidence="2">
    <location>
        <begin position="1"/>
        <end position="27"/>
    </location>
</feature>
<comment type="caution">
    <text evidence="3">The sequence shown here is derived from an EMBL/GenBank/DDBJ whole genome shotgun (WGS) entry which is preliminary data.</text>
</comment>
<keyword evidence="2" id="KW-0732">Signal</keyword>
<feature type="compositionally biased region" description="Polar residues" evidence="1">
    <location>
        <begin position="148"/>
        <end position="163"/>
    </location>
</feature>
<evidence type="ECO:0000256" key="1">
    <source>
        <dbReference type="SAM" id="MobiDB-lite"/>
    </source>
</evidence>
<feature type="chain" id="PRO_5017052098" description="Secreted protein" evidence="2">
    <location>
        <begin position="28"/>
        <end position="163"/>
    </location>
</feature>
<name>A0A369J4U9_HYPMA</name>
<gene>
    <name evidence="3" type="ORF">Hypma_016214</name>
</gene>
<evidence type="ECO:0008006" key="5">
    <source>
        <dbReference type="Google" id="ProtNLM"/>
    </source>
</evidence>
<proteinExistence type="predicted"/>
<reference evidence="3" key="1">
    <citation type="submission" date="2018-04" db="EMBL/GenBank/DDBJ databases">
        <title>Whole genome sequencing of Hypsizygus marmoreus.</title>
        <authorList>
            <person name="Choi I.-G."/>
            <person name="Min B."/>
            <person name="Kim J.-G."/>
            <person name="Kim S."/>
            <person name="Oh Y.-L."/>
            <person name="Kong W.-S."/>
            <person name="Park H."/>
            <person name="Jeong J."/>
            <person name="Song E.-S."/>
        </authorList>
    </citation>
    <scope>NUCLEOTIDE SEQUENCE [LARGE SCALE GENOMIC DNA]</scope>
    <source>
        <strain evidence="3">51987-8</strain>
    </source>
</reference>
<feature type="region of interest" description="Disordered" evidence="1">
    <location>
        <begin position="141"/>
        <end position="163"/>
    </location>
</feature>
<keyword evidence="4" id="KW-1185">Reference proteome</keyword>
<dbReference type="Proteomes" id="UP000076154">
    <property type="component" value="Unassembled WGS sequence"/>
</dbReference>
<evidence type="ECO:0000313" key="3">
    <source>
        <dbReference type="EMBL" id="RDB14723.1"/>
    </source>
</evidence>
<accession>A0A369J4U9</accession>
<dbReference type="AlphaFoldDB" id="A0A369J4U9"/>
<sequence length="163" mass="18151">MSKSTPDLHHVLALVLVLWALVRLVRGSVQLLKDECLPNVDQWATYLSDEDRDAQSINVFVGRSVGRSWIDGLRMVFGVHEAEHHFLVDIGRTIAHHWLKWLRFFFLPQEAACMHTTIGCMQTRTVILRARAVRIGSSTSMGTGTTALEGSSEASHGSGQRDA</sequence>
<evidence type="ECO:0000256" key="2">
    <source>
        <dbReference type="SAM" id="SignalP"/>
    </source>
</evidence>
<evidence type="ECO:0000313" key="4">
    <source>
        <dbReference type="Proteomes" id="UP000076154"/>
    </source>
</evidence>
<organism evidence="3 4">
    <name type="scientific">Hypsizygus marmoreus</name>
    <name type="common">White beech mushroom</name>
    <name type="synonym">Agaricus marmoreus</name>
    <dbReference type="NCBI Taxonomy" id="39966"/>
    <lineage>
        <taxon>Eukaryota</taxon>
        <taxon>Fungi</taxon>
        <taxon>Dikarya</taxon>
        <taxon>Basidiomycota</taxon>
        <taxon>Agaricomycotina</taxon>
        <taxon>Agaricomycetes</taxon>
        <taxon>Agaricomycetidae</taxon>
        <taxon>Agaricales</taxon>
        <taxon>Tricholomatineae</taxon>
        <taxon>Lyophyllaceae</taxon>
        <taxon>Hypsizygus</taxon>
    </lineage>
</organism>